<sequence length="285" mass="31295">MKPKIGAHVSAAGGLYKCFDNAKKIGAECIQIFGASPRAWRTKIISVEDANKFKQVAKEANFDLSGVYLHASYLVNLANVNEENRQLSICNLTDHLRIADSIGAHGLIFHLGSSGEEPDKNIALQKTVSAMQAVLKAVPGKACLIMENSAGGGNKLGFRFSEIGEILKKVGSNRVKVCLDTAHIFAAGGIEEYTPKNIKALFDEFENEIGLKNLVALHINDSKTLYNSHHDRHENLGEGHIGLEGFKNLAKEKRLWDKDWILEVPGFDNEGPDLKNMEILKGLFT</sequence>
<keyword evidence="5 7" id="KW-0862">Zinc</keyword>
<dbReference type="EC" id="3.1.21.2" evidence="7"/>
<evidence type="ECO:0000256" key="6">
    <source>
        <dbReference type="ARBA" id="ARBA00023204"/>
    </source>
</evidence>
<dbReference type="PROSITE" id="PS00731">
    <property type="entry name" value="AP_NUCLEASE_F2_3"/>
    <property type="match status" value="1"/>
</dbReference>
<dbReference type="CDD" id="cd00019">
    <property type="entry name" value="AP2Ec"/>
    <property type="match status" value="1"/>
</dbReference>
<accession>A0A0G0PWL0</accession>
<keyword evidence="6 7" id="KW-0234">DNA repair</keyword>
<dbReference type="SMART" id="SM00518">
    <property type="entry name" value="AP2Ec"/>
    <property type="match status" value="1"/>
</dbReference>
<dbReference type="GO" id="GO:0003677">
    <property type="term" value="F:DNA binding"/>
    <property type="evidence" value="ECO:0007669"/>
    <property type="project" value="InterPro"/>
</dbReference>
<evidence type="ECO:0000259" key="8">
    <source>
        <dbReference type="Pfam" id="PF01261"/>
    </source>
</evidence>
<dbReference type="GO" id="GO:0006284">
    <property type="term" value="P:base-excision repair"/>
    <property type="evidence" value="ECO:0007669"/>
    <property type="project" value="TreeGrafter"/>
</dbReference>
<keyword evidence="7 9" id="KW-0255">Endonuclease</keyword>
<dbReference type="FunFam" id="3.20.20.150:FF:000001">
    <property type="entry name" value="Probable endonuclease 4"/>
    <property type="match status" value="1"/>
</dbReference>
<comment type="cofactor">
    <cofactor evidence="7">
        <name>Zn(2+)</name>
        <dbReference type="ChEBI" id="CHEBI:29105"/>
    </cofactor>
    <text evidence="7">Binds 3 Zn(2+) ions.</text>
</comment>
<dbReference type="InterPro" id="IPR013022">
    <property type="entry name" value="Xyl_isomerase-like_TIM-brl"/>
</dbReference>
<feature type="binding site" evidence="7">
    <location>
        <position position="233"/>
    </location>
    <ligand>
        <name>Zn(2+)</name>
        <dbReference type="ChEBI" id="CHEBI:29105"/>
        <label>3</label>
    </ligand>
</feature>
<dbReference type="GO" id="GO:0008833">
    <property type="term" value="F:deoxyribonuclease IV (phage-T4-induced) activity"/>
    <property type="evidence" value="ECO:0007669"/>
    <property type="project" value="UniProtKB-UniRule"/>
</dbReference>
<evidence type="ECO:0000256" key="7">
    <source>
        <dbReference type="HAMAP-Rule" id="MF_00152"/>
    </source>
</evidence>
<feature type="binding site" evidence="7">
    <location>
        <position position="183"/>
    </location>
    <ligand>
        <name>Zn(2+)</name>
        <dbReference type="ChEBI" id="CHEBI:29105"/>
        <label>3</label>
    </ligand>
</feature>
<evidence type="ECO:0000313" key="10">
    <source>
        <dbReference type="Proteomes" id="UP000034137"/>
    </source>
</evidence>
<feature type="binding site" evidence="7">
    <location>
        <position position="110"/>
    </location>
    <ligand>
        <name>Zn(2+)</name>
        <dbReference type="ChEBI" id="CHEBI:29105"/>
        <label>1</label>
    </ligand>
</feature>
<dbReference type="GO" id="GO:0008081">
    <property type="term" value="F:phosphoric diester hydrolase activity"/>
    <property type="evidence" value="ECO:0007669"/>
    <property type="project" value="TreeGrafter"/>
</dbReference>
<feature type="binding site" evidence="7">
    <location>
        <position position="218"/>
    </location>
    <ligand>
        <name>Zn(2+)</name>
        <dbReference type="ChEBI" id="CHEBI:29105"/>
        <label>2</label>
    </ligand>
</feature>
<evidence type="ECO:0000256" key="2">
    <source>
        <dbReference type="ARBA" id="ARBA00022723"/>
    </source>
</evidence>
<feature type="domain" description="Xylose isomerase-like TIM barrel" evidence="8">
    <location>
        <begin position="19"/>
        <end position="268"/>
    </location>
</feature>
<dbReference type="PATRIC" id="fig|1618642.3.peg.587"/>
<keyword evidence="4 7" id="KW-0378">Hydrolase</keyword>
<dbReference type="InterPro" id="IPR018246">
    <property type="entry name" value="AP_endonuc_F2_Zn_BS"/>
</dbReference>
<evidence type="ECO:0000256" key="3">
    <source>
        <dbReference type="ARBA" id="ARBA00022763"/>
    </source>
</evidence>
<dbReference type="EMBL" id="LBXO01000029">
    <property type="protein sequence ID" value="KKR32559.1"/>
    <property type="molecule type" value="Genomic_DNA"/>
</dbReference>
<reference evidence="9 10" key="1">
    <citation type="journal article" date="2015" name="Nature">
        <title>rRNA introns, odd ribosomes, and small enigmatic genomes across a large radiation of phyla.</title>
        <authorList>
            <person name="Brown C.T."/>
            <person name="Hug L.A."/>
            <person name="Thomas B.C."/>
            <person name="Sharon I."/>
            <person name="Castelle C.J."/>
            <person name="Singh A."/>
            <person name="Wilkins M.J."/>
            <person name="Williams K.H."/>
            <person name="Banfield J.F."/>
        </authorList>
    </citation>
    <scope>NUCLEOTIDE SEQUENCE [LARGE SCALE GENOMIC DNA]</scope>
</reference>
<dbReference type="SUPFAM" id="SSF51658">
    <property type="entry name" value="Xylose isomerase-like"/>
    <property type="match status" value="1"/>
</dbReference>
<comment type="catalytic activity">
    <reaction evidence="7">
        <text>Endonucleolytic cleavage to 5'-phosphooligonucleotide end-products.</text>
        <dbReference type="EC" id="3.1.21.2"/>
    </reaction>
</comment>
<name>A0A0G0PWL0_9BACT</name>
<feature type="binding site" evidence="7">
    <location>
        <position position="263"/>
    </location>
    <ligand>
        <name>Zn(2+)</name>
        <dbReference type="ChEBI" id="CHEBI:29105"/>
        <label>2</label>
    </ligand>
</feature>
<feature type="binding site" evidence="7">
    <location>
        <position position="231"/>
    </location>
    <ligand>
        <name>Zn(2+)</name>
        <dbReference type="ChEBI" id="CHEBI:29105"/>
        <label>3</label>
    </ligand>
</feature>
<dbReference type="PROSITE" id="PS51432">
    <property type="entry name" value="AP_NUCLEASE_F2_4"/>
    <property type="match status" value="1"/>
</dbReference>
<gene>
    <name evidence="7" type="primary">nfo</name>
    <name evidence="9" type="ORF">UT64_C0029G0003</name>
</gene>
<dbReference type="Gene3D" id="3.20.20.150">
    <property type="entry name" value="Divalent-metal-dependent TIM barrel enzymes"/>
    <property type="match status" value="1"/>
</dbReference>
<comment type="similarity">
    <text evidence="1 7">Belongs to the AP endonuclease 2 family.</text>
</comment>
<feature type="binding site" evidence="7">
    <location>
        <position position="70"/>
    </location>
    <ligand>
        <name>Zn(2+)</name>
        <dbReference type="ChEBI" id="CHEBI:29105"/>
        <label>1</label>
    </ligand>
</feature>
<comment type="caution">
    <text evidence="9">The sequence shown here is derived from an EMBL/GenBank/DDBJ whole genome shotgun (WGS) entry which is preliminary data.</text>
</comment>
<keyword evidence="3 7" id="KW-0227">DNA damage</keyword>
<keyword evidence="2 7" id="KW-0479">Metal-binding</keyword>
<feature type="binding site" evidence="7">
    <location>
        <position position="147"/>
    </location>
    <ligand>
        <name>Zn(2+)</name>
        <dbReference type="ChEBI" id="CHEBI:29105"/>
        <label>2</label>
    </ligand>
</feature>
<dbReference type="GO" id="GO:0003906">
    <property type="term" value="F:DNA-(apurinic or apyrimidinic site) endonuclease activity"/>
    <property type="evidence" value="ECO:0007669"/>
    <property type="project" value="TreeGrafter"/>
</dbReference>
<dbReference type="Proteomes" id="UP000034137">
    <property type="component" value="Unassembled WGS sequence"/>
</dbReference>
<feature type="binding site" evidence="7">
    <location>
        <position position="180"/>
    </location>
    <ligand>
        <name>Zn(2+)</name>
        <dbReference type="ChEBI" id="CHEBI:29105"/>
        <label>2</label>
    </ligand>
</feature>
<protein>
    <recommendedName>
        <fullName evidence="7">Probable endonuclease 4</fullName>
        <ecNumber evidence="7">3.1.21.2</ecNumber>
    </recommendedName>
    <alternativeName>
        <fullName evidence="7">Endodeoxyribonuclease IV</fullName>
    </alternativeName>
    <alternativeName>
        <fullName evidence="7">Endonuclease IV</fullName>
    </alternativeName>
</protein>
<feature type="binding site" evidence="7">
    <location>
        <position position="147"/>
    </location>
    <ligand>
        <name>Zn(2+)</name>
        <dbReference type="ChEBI" id="CHEBI:29105"/>
        <label>1</label>
    </ligand>
</feature>
<dbReference type="InterPro" id="IPR001719">
    <property type="entry name" value="AP_endonuc_2"/>
</dbReference>
<evidence type="ECO:0000256" key="1">
    <source>
        <dbReference type="ARBA" id="ARBA00005340"/>
    </source>
</evidence>
<evidence type="ECO:0000256" key="4">
    <source>
        <dbReference type="ARBA" id="ARBA00022801"/>
    </source>
</evidence>
<dbReference type="GO" id="GO:0008270">
    <property type="term" value="F:zinc ion binding"/>
    <property type="evidence" value="ECO:0007669"/>
    <property type="project" value="UniProtKB-UniRule"/>
</dbReference>
<dbReference type="HAMAP" id="MF_00152">
    <property type="entry name" value="Nfo"/>
    <property type="match status" value="1"/>
</dbReference>
<dbReference type="NCBIfam" id="TIGR00587">
    <property type="entry name" value="nfo"/>
    <property type="match status" value="1"/>
</dbReference>
<dbReference type="AlphaFoldDB" id="A0A0G0PWL0"/>
<dbReference type="Pfam" id="PF01261">
    <property type="entry name" value="AP_endonuc_2"/>
    <property type="match status" value="1"/>
</dbReference>
<dbReference type="PANTHER" id="PTHR21445">
    <property type="entry name" value="ENDONUCLEASE IV ENDODEOXYRIBONUCLEASE IV"/>
    <property type="match status" value="1"/>
</dbReference>
<proteinExistence type="inferred from homology"/>
<comment type="function">
    <text evidence="7">Endonuclease IV plays a role in DNA repair. It cleaves phosphodiester bonds at apurinic or apyrimidinic (AP) sites, generating a 3'-hydroxyl group and a 5'-terminal sugar phosphate.</text>
</comment>
<evidence type="ECO:0000256" key="5">
    <source>
        <dbReference type="ARBA" id="ARBA00022833"/>
    </source>
</evidence>
<evidence type="ECO:0000313" key="9">
    <source>
        <dbReference type="EMBL" id="KKR32559.1"/>
    </source>
</evidence>
<organism evidence="9 10">
    <name type="scientific">Candidatus Falkowbacteria bacterium GW2011_GWF2_39_8</name>
    <dbReference type="NCBI Taxonomy" id="1618642"/>
    <lineage>
        <taxon>Bacteria</taxon>
        <taxon>Candidatus Falkowiibacteriota</taxon>
    </lineage>
</organism>
<dbReference type="PANTHER" id="PTHR21445:SF0">
    <property type="entry name" value="APURINIC-APYRIMIDINIC ENDONUCLEASE"/>
    <property type="match status" value="1"/>
</dbReference>
<keyword evidence="7" id="KW-0540">Nuclease</keyword>
<dbReference type="InterPro" id="IPR036237">
    <property type="entry name" value="Xyl_isomerase-like_sf"/>
</dbReference>